<comment type="cofactor">
    <cofactor evidence="1 9">
        <name>pyridoxal 5'-phosphate</name>
        <dbReference type="ChEBI" id="CHEBI:597326"/>
    </cofactor>
</comment>
<evidence type="ECO:0000313" key="12">
    <source>
        <dbReference type="Proteomes" id="UP000007014"/>
    </source>
</evidence>
<reference evidence="11 12" key="2">
    <citation type="journal article" date="2007" name="BMC Biol.">
        <title>A 100%-complete sequence reveals unusually simple genomic features in the hot-spring red alga Cyanidioschyzon merolae.</title>
        <authorList>
            <person name="Nozaki H."/>
            <person name="Takano H."/>
            <person name="Misumi O."/>
            <person name="Terasawa K."/>
            <person name="Matsuzaki M."/>
            <person name="Maruyama S."/>
            <person name="Nishida K."/>
            <person name="Yagisawa F."/>
            <person name="Yoshida Y."/>
            <person name="Fujiwara T."/>
            <person name="Takio S."/>
            <person name="Tamura K."/>
            <person name="Chung S.J."/>
            <person name="Nakamura S."/>
            <person name="Kuroiwa H."/>
            <person name="Tanaka K."/>
            <person name="Sato N."/>
            <person name="Kuroiwa T."/>
        </authorList>
    </citation>
    <scope>NUCLEOTIDE SEQUENCE [LARGE SCALE GENOMIC DNA]</scope>
    <source>
        <strain evidence="11 12">10D</strain>
    </source>
</reference>
<dbReference type="InterPro" id="IPR036038">
    <property type="entry name" value="Aminotransferase-like"/>
</dbReference>
<dbReference type="Gene3D" id="3.30.470.10">
    <property type="match status" value="1"/>
</dbReference>
<dbReference type="STRING" id="280699.M1UTY6"/>
<comment type="catalytic activity">
    <reaction evidence="10">
        <text>L-valine + 2-oxoglutarate = 3-methyl-2-oxobutanoate + L-glutamate</text>
        <dbReference type="Rhea" id="RHEA:24813"/>
        <dbReference type="ChEBI" id="CHEBI:11851"/>
        <dbReference type="ChEBI" id="CHEBI:16810"/>
        <dbReference type="ChEBI" id="CHEBI:29985"/>
        <dbReference type="ChEBI" id="CHEBI:57762"/>
        <dbReference type="EC" id="2.6.1.42"/>
    </reaction>
</comment>
<dbReference type="InterPro" id="IPR043132">
    <property type="entry name" value="BCAT-like_C"/>
</dbReference>
<dbReference type="InterPro" id="IPR001544">
    <property type="entry name" value="Aminotrans_IV"/>
</dbReference>
<sequence>MPLSEGGLYSGFRAVRGSFGGCLQWVRKFATEVPLSPTMRRALALAERTDGALCGPDASKLVVDRAPVVDSSGHSVRAREVLGVHSFYARGSNFQIRQPAGSQEFGVTFTDHMLLVRYRGGHWMDPLITSRRPLELDPASSSLQYGLQIFEGLKAYRPDPVGPETEDVVRLFRPQENLQRMYRSAARLALPLFDTGSMLRLIEEYVRIEADWVPVRAPDENFRAVSLYLRPCLISTDARLGVRRAEEALFYVIASPSLGGYYSAANNAGVTLLATEEFVRAWPGGVGDTKCGGNYALSLVAQELAHAEGCHQVLWLDPDRNVTEAGVMNFFAVTSSGEVVTAPLSKGLILPGVMRSAVIQLIEQGRFPPGANHSSWRLVERSLSVDELVQGIEQGRIVEAFGTGTAAMICPVAAVKYRGRTFRLPEASDAKRRLTWQLSRALEHLFFDPDPHFAAHPWIHTVHVSRIPQHASASHTQFG</sequence>
<dbReference type="GO" id="GO:0052655">
    <property type="term" value="F:L-valine-2-oxoglutarate transaminase activity"/>
    <property type="evidence" value="ECO:0007669"/>
    <property type="project" value="RHEA"/>
</dbReference>
<comment type="similarity">
    <text evidence="2 8">Belongs to the class-IV pyridoxal-phosphate-dependent aminotransferase family.</text>
</comment>
<dbReference type="AlphaFoldDB" id="M1UTY6"/>
<evidence type="ECO:0000256" key="1">
    <source>
        <dbReference type="ARBA" id="ARBA00001933"/>
    </source>
</evidence>
<dbReference type="InterPro" id="IPR018300">
    <property type="entry name" value="Aminotrans_IV_CS"/>
</dbReference>
<evidence type="ECO:0000256" key="6">
    <source>
        <dbReference type="ARBA" id="ARBA00022898"/>
    </source>
</evidence>
<evidence type="ECO:0000256" key="10">
    <source>
        <dbReference type="RuleBase" id="RU004517"/>
    </source>
</evidence>
<dbReference type="SUPFAM" id="SSF56752">
    <property type="entry name" value="D-aminoacid aminotransferase-like PLP-dependent enzymes"/>
    <property type="match status" value="1"/>
</dbReference>
<dbReference type="GeneID" id="16995412"/>
<comment type="catalytic activity">
    <reaction evidence="10">
        <text>L-leucine + 2-oxoglutarate = 4-methyl-2-oxopentanoate + L-glutamate</text>
        <dbReference type="Rhea" id="RHEA:18321"/>
        <dbReference type="ChEBI" id="CHEBI:16810"/>
        <dbReference type="ChEBI" id="CHEBI:17865"/>
        <dbReference type="ChEBI" id="CHEBI:29985"/>
        <dbReference type="ChEBI" id="CHEBI:57427"/>
        <dbReference type="EC" id="2.6.1.42"/>
    </reaction>
</comment>
<dbReference type="Pfam" id="PF01063">
    <property type="entry name" value="Aminotran_4"/>
    <property type="match status" value="1"/>
</dbReference>
<name>M1UTY6_CYAM1</name>
<keyword evidence="3 10" id="KW-0032">Aminotransferase</keyword>
<accession>M1UTY6</accession>
<dbReference type="GO" id="GO:0008652">
    <property type="term" value="P:amino acid biosynthetic process"/>
    <property type="evidence" value="ECO:0007669"/>
    <property type="project" value="UniProtKB-KW"/>
</dbReference>
<keyword evidence="7 10" id="KW-0100">Branched-chain amino acid biosynthesis</keyword>
<keyword evidence="4 10" id="KW-0028">Amino-acid biosynthesis</keyword>
<dbReference type="KEGG" id="cme:CYME_CMN181C"/>
<keyword evidence="6 9" id="KW-0663">Pyridoxal phosphate</keyword>
<protein>
    <recommendedName>
        <fullName evidence="10">Branched-chain-amino-acid aminotransferase</fullName>
        <ecNumber evidence="10">2.6.1.42</ecNumber>
    </recommendedName>
</protein>
<organism evidence="11 12">
    <name type="scientific">Cyanidioschyzon merolae (strain NIES-3377 / 10D)</name>
    <name type="common">Unicellular red alga</name>
    <dbReference type="NCBI Taxonomy" id="280699"/>
    <lineage>
        <taxon>Eukaryota</taxon>
        <taxon>Rhodophyta</taxon>
        <taxon>Bangiophyceae</taxon>
        <taxon>Cyanidiales</taxon>
        <taxon>Cyanidiaceae</taxon>
        <taxon>Cyanidioschyzon</taxon>
    </lineage>
</organism>
<keyword evidence="12" id="KW-1185">Reference proteome</keyword>
<dbReference type="RefSeq" id="XP_005537322.1">
    <property type="nucleotide sequence ID" value="XM_005537265.1"/>
</dbReference>
<dbReference type="NCBIfam" id="TIGR01123">
    <property type="entry name" value="ilvE_II"/>
    <property type="match status" value="1"/>
</dbReference>
<dbReference type="GO" id="GO:0052656">
    <property type="term" value="F:L-isoleucine-2-oxoglutarate transaminase activity"/>
    <property type="evidence" value="ECO:0007669"/>
    <property type="project" value="RHEA"/>
</dbReference>
<dbReference type="Gene3D" id="3.20.10.10">
    <property type="entry name" value="D-amino Acid Aminotransferase, subunit A, domain 2"/>
    <property type="match status" value="1"/>
</dbReference>
<reference evidence="11 12" key="1">
    <citation type="journal article" date="2004" name="Nature">
        <title>Genome sequence of the ultrasmall unicellular red alga Cyanidioschyzon merolae 10D.</title>
        <authorList>
            <person name="Matsuzaki M."/>
            <person name="Misumi O."/>
            <person name="Shin-i T."/>
            <person name="Maruyama S."/>
            <person name="Takahara M."/>
            <person name="Miyagishima S."/>
            <person name="Mori T."/>
            <person name="Nishida K."/>
            <person name="Yagisawa F."/>
            <person name="Nishida K."/>
            <person name="Yoshida Y."/>
            <person name="Nishimura Y."/>
            <person name="Nakao S."/>
            <person name="Kobayashi T."/>
            <person name="Momoyama Y."/>
            <person name="Higashiyama T."/>
            <person name="Minoda A."/>
            <person name="Sano M."/>
            <person name="Nomoto H."/>
            <person name="Oishi K."/>
            <person name="Hayashi H."/>
            <person name="Ohta F."/>
            <person name="Nishizaka S."/>
            <person name="Haga S."/>
            <person name="Miura S."/>
            <person name="Morishita T."/>
            <person name="Kabeya Y."/>
            <person name="Terasawa K."/>
            <person name="Suzuki Y."/>
            <person name="Ishii Y."/>
            <person name="Asakawa S."/>
            <person name="Takano H."/>
            <person name="Ohta N."/>
            <person name="Kuroiwa H."/>
            <person name="Tanaka K."/>
            <person name="Shimizu N."/>
            <person name="Sugano S."/>
            <person name="Sato N."/>
            <person name="Nozaki H."/>
            <person name="Ogasawara N."/>
            <person name="Kohara Y."/>
            <person name="Kuroiwa T."/>
        </authorList>
    </citation>
    <scope>NUCLEOTIDE SEQUENCE [LARGE SCALE GENOMIC DNA]</scope>
    <source>
        <strain evidence="11 12">10D</strain>
    </source>
</reference>
<evidence type="ECO:0000256" key="4">
    <source>
        <dbReference type="ARBA" id="ARBA00022605"/>
    </source>
</evidence>
<dbReference type="InterPro" id="IPR005786">
    <property type="entry name" value="B_amino_transII"/>
</dbReference>
<keyword evidence="5 10" id="KW-0808">Transferase</keyword>
<comment type="catalytic activity">
    <reaction evidence="10">
        <text>L-isoleucine + 2-oxoglutarate = (S)-3-methyl-2-oxopentanoate + L-glutamate</text>
        <dbReference type="Rhea" id="RHEA:24801"/>
        <dbReference type="ChEBI" id="CHEBI:16810"/>
        <dbReference type="ChEBI" id="CHEBI:29985"/>
        <dbReference type="ChEBI" id="CHEBI:35146"/>
        <dbReference type="ChEBI" id="CHEBI:58045"/>
        <dbReference type="EC" id="2.6.1.42"/>
    </reaction>
</comment>
<dbReference type="GO" id="GO:0052654">
    <property type="term" value="F:L-leucine-2-oxoglutarate transaminase activity"/>
    <property type="evidence" value="ECO:0007669"/>
    <property type="project" value="RHEA"/>
</dbReference>
<dbReference type="HOGENOM" id="CLU_031922_0_2_1"/>
<dbReference type="PANTHER" id="PTHR11825">
    <property type="entry name" value="SUBGROUP IIII AMINOTRANSFERASE"/>
    <property type="match status" value="1"/>
</dbReference>
<dbReference type="EMBL" id="AP006496">
    <property type="protein sequence ID" value="BAM81286.1"/>
    <property type="molecule type" value="Genomic_DNA"/>
</dbReference>
<dbReference type="Proteomes" id="UP000007014">
    <property type="component" value="Chromosome 14"/>
</dbReference>
<dbReference type="PANTHER" id="PTHR11825:SF44">
    <property type="entry name" value="BRANCHED-CHAIN-AMINO-ACID AMINOTRANSFERASE"/>
    <property type="match status" value="1"/>
</dbReference>
<evidence type="ECO:0000256" key="2">
    <source>
        <dbReference type="ARBA" id="ARBA00009320"/>
    </source>
</evidence>
<dbReference type="eggNOG" id="KOG0975">
    <property type="taxonomic scope" value="Eukaryota"/>
</dbReference>
<dbReference type="InterPro" id="IPR043131">
    <property type="entry name" value="BCAT-like_N"/>
</dbReference>
<evidence type="ECO:0000256" key="8">
    <source>
        <dbReference type="RuleBase" id="RU004106"/>
    </source>
</evidence>
<evidence type="ECO:0000256" key="7">
    <source>
        <dbReference type="ARBA" id="ARBA00023304"/>
    </source>
</evidence>
<proteinExistence type="inferred from homology"/>
<evidence type="ECO:0000256" key="9">
    <source>
        <dbReference type="RuleBase" id="RU004516"/>
    </source>
</evidence>
<dbReference type="OrthoDB" id="1732691at2759"/>
<evidence type="ECO:0000256" key="5">
    <source>
        <dbReference type="ARBA" id="ARBA00022679"/>
    </source>
</evidence>
<dbReference type="OMA" id="LTEVFAC"/>
<dbReference type="Gramene" id="CMN181CT">
    <property type="protein sequence ID" value="CMN181CT"/>
    <property type="gene ID" value="CMN181C"/>
</dbReference>
<evidence type="ECO:0000256" key="3">
    <source>
        <dbReference type="ARBA" id="ARBA00022576"/>
    </source>
</evidence>
<dbReference type="EC" id="2.6.1.42" evidence="10"/>
<evidence type="ECO:0000313" key="11">
    <source>
        <dbReference type="EMBL" id="BAM81286.1"/>
    </source>
</evidence>
<gene>
    <name evidence="11" type="ORF">CYME_CMN181C</name>
</gene>
<dbReference type="GO" id="GO:0009082">
    <property type="term" value="P:branched-chain amino acid biosynthetic process"/>
    <property type="evidence" value="ECO:0007669"/>
    <property type="project" value="UniProtKB-KW"/>
</dbReference>
<dbReference type="PROSITE" id="PS00770">
    <property type="entry name" value="AA_TRANSFER_CLASS_4"/>
    <property type="match status" value="1"/>
</dbReference>